<sequence length="249" mass="27207">METACSNVSQIACVTSGNSTGLPYTRQLATTIKIPPHRVLTALFVSLPPLLDPSAPGTDSSLSLKHCKLLLDPSAPGTDSSLSLKHYPSAPGTDSSLSLKHCKLLRRATGEARLLKKLQLFSQANGCSATVIEQCRARVPSLCHSSCQGSQASYAKLLRRVQTVTKAEKLCDQTLNQQTKSHLLHDRGDHCQGKALQGEQLMRADSINLQTYCNTWRNVGNKLNNFHRCHIISPFSSACFERQYSVSET</sequence>
<dbReference type="Proteomes" id="UP001283361">
    <property type="component" value="Unassembled WGS sequence"/>
</dbReference>
<organism evidence="1 2">
    <name type="scientific">Elysia crispata</name>
    <name type="common">lettuce slug</name>
    <dbReference type="NCBI Taxonomy" id="231223"/>
    <lineage>
        <taxon>Eukaryota</taxon>
        <taxon>Metazoa</taxon>
        <taxon>Spiralia</taxon>
        <taxon>Lophotrochozoa</taxon>
        <taxon>Mollusca</taxon>
        <taxon>Gastropoda</taxon>
        <taxon>Heterobranchia</taxon>
        <taxon>Euthyneura</taxon>
        <taxon>Panpulmonata</taxon>
        <taxon>Sacoglossa</taxon>
        <taxon>Placobranchoidea</taxon>
        <taxon>Plakobranchidae</taxon>
        <taxon>Elysia</taxon>
    </lineage>
</organism>
<evidence type="ECO:0000313" key="1">
    <source>
        <dbReference type="EMBL" id="KAK3705878.1"/>
    </source>
</evidence>
<comment type="caution">
    <text evidence="1">The sequence shown here is derived from an EMBL/GenBank/DDBJ whole genome shotgun (WGS) entry which is preliminary data.</text>
</comment>
<gene>
    <name evidence="1" type="ORF">RRG08_058959</name>
</gene>
<accession>A0AAE0XSE1</accession>
<evidence type="ECO:0000313" key="2">
    <source>
        <dbReference type="Proteomes" id="UP001283361"/>
    </source>
</evidence>
<reference evidence="1" key="1">
    <citation type="journal article" date="2023" name="G3 (Bethesda)">
        <title>A reference genome for the long-term kleptoplast-retaining sea slug Elysia crispata morphotype clarki.</title>
        <authorList>
            <person name="Eastman K.E."/>
            <person name="Pendleton A.L."/>
            <person name="Shaikh M.A."/>
            <person name="Suttiyut T."/>
            <person name="Ogas R."/>
            <person name="Tomko P."/>
            <person name="Gavelis G."/>
            <person name="Widhalm J.R."/>
            <person name="Wisecaver J.H."/>
        </authorList>
    </citation>
    <scope>NUCLEOTIDE SEQUENCE</scope>
    <source>
        <strain evidence="1">ECLA1</strain>
    </source>
</reference>
<keyword evidence="2" id="KW-1185">Reference proteome</keyword>
<dbReference type="EMBL" id="JAWDGP010007763">
    <property type="protein sequence ID" value="KAK3705878.1"/>
    <property type="molecule type" value="Genomic_DNA"/>
</dbReference>
<proteinExistence type="predicted"/>
<protein>
    <submittedName>
        <fullName evidence="1">Uncharacterized protein</fullName>
    </submittedName>
</protein>
<name>A0AAE0XSE1_9GAST</name>
<dbReference type="AlphaFoldDB" id="A0AAE0XSE1"/>